<dbReference type="PROSITE" id="PS00409">
    <property type="entry name" value="PROKAR_NTER_METHYL"/>
    <property type="match status" value="1"/>
</dbReference>
<evidence type="ECO:0000259" key="12">
    <source>
        <dbReference type="Pfam" id="PF08334"/>
    </source>
</evidence>
<dbReference type="PANTHER" id="PTHR30093:SF44">
    <property type="entry name" value="TYPE II SECRETION SYSTEM CORE PROTEIN G"/>
    <property type="match status" value="1"/>
</dbReference>
<evidence type="ECO:0000256" key="11">
    <source>
        <dbReference type="SAM" id="Phobius"/>
    </source>
</evidence>
<dbReference type="InterPro" id="IPR045584">
    <property type="entry name" value="Pilin-like"/>
</dbReference>
<evidence type="ECO:0000256" key="9">
    <source>
        <dbReference type="ARBA" id="ARBA00023136"/>
    </source>
</evidence>
<feature type="domain" description="Type II secretion system protein GspG C-terminal" evidence="12">
    <location>
        <begin position="36"/>
        <end position="145"/>
    </location>
</feature>
<dbReference type="SUPFAM" id="SSF54523">
    <property type="entry name" value="Pili subunits"/>
    <property type="match status" value="1"/>
</dbReference>
<evidence type="ECO:0000256" key="10">
    <source>
        <dbReference type="SAM" id="MobiDB-lite"/>
    </source>
</evidence>
<dbReference type="GO" id="GO:0005886">
    <property type="term" value="C:plasma membrane"/>
    <property type="evidence" value="ECO:0007669"/>
    <property type="project" value="UniProtKB-SubCell"/>
</dbReference>
<comment type="subcellular location">
    <subcellularLocation>
        <location evidence="1">Cell inner membrane</location>
        <topology evidence="1">Single-pass membrane protein</topology>
    </subcellularLocation>
</comment>
<dbReference type="RefSeq" id="WP_116300746.1">
    <property type="nucleotide sequence ID" value="NZ_NFZV01000001.1"/>
</dbReference>
<evidence type="ECO:0000256" key="5">
    <source>
        <dbReference type="ARBA" id="ARBA00022481"/>
    </source>
</evidence>
<evidence type="ECO:0000256" key="2">
    <source>
        <dbReference type="ARBA" id="ARBA00009984"/>
    </source>
</evidence>
<proteinExistence type="inferred from homology"/>
<dbReference type="NCBIfam" id="TIGR02532">
    <property type="entry name" value="IV_pilin_GFxxxE"/>
    <property type="match status" value="1"/>
</dbReference>
<evidence type="ECO:0000256" key="7">
    <source>
        <dbReference type="ARBA" id="ARBA00022692"/>
    </source>
</evidence>
<dbReference type="OrthoDB" id="9795612at2"/>
<keyword evidence="4" id="KW-1003">Cell membrane</keyword>
<keyword evidence="8 11" id="KW-1133">Transmembrane helix</keyword>
<keyword evidence="14" id="KW-1185">Reference proteome</keyword>
<dbReference type="Pfam" id="PF07963">
    <property type="entry name" value="N_methyl"/>
    <property type="match status" value="1"/>
</dbReference>
<comment type="similarity">
    <text evidence="2">Belongs to the GSP G family.</text>
</comment>
<organism evidence="13 14">
    <name type="scientific">Alkalilimnicola ehrlichii</name>
    <dbReference type="NCBI Taxonomy" id="351052"/>
    <lineage>
        <taxon>Bacteria</taxon>
        <taxon>Pseudomonadati</taxon>
        <taxon>Pseudomonadota</taxon>
        <taxon>Gammaproteobacteria</taxon>
        <taxon>Chromatiales</taxon>
        <taxon>Ectothiorhodospiraceae</taxon>
        <taxon>Alkalilimnicola</taxon>
    </lineage>
</organism>
<dbReference type="GO" id="GO:0015628">
    <property type="term" value="P:protein secretion by the type II secretion system"/>
    <property type="evidence" value="ECO:0007669"/>
    <property type="project" value="InterPro"/>
</dbReference>
<dbReference type="GO" id="GO:0015627">
    <property type="term" value="C:type II protein secretion system complex"/>
    <property type="evidence" value="ECO:0007669"/>
    <property type="project" value="InterPro"/>
</dbReference>
<dbReference type="InterPro" id="IPR013545">
    <property type="entry name" value="T2SS_protein-GspG_C"/>
</dbReference>
<sequence length="149" mass="16569">MTNNRSRPARMRGFTLIEIMVVVVILAILGTFAVSNIFDRPDQARLTKAQHDIRTLESALEMYRMDNFVYPSSDQGLQALVERPTSSPEPRNWRSGGYMRQLPQDPWGNAYVYLGPDDTGGRPVILSYGADGQPGGDGVNAEIRNTNLP</sequence>
<feature type="region of interest" description="Disordered" evidence="10">
    <location>
        <begin position="130"/>
        <end position="149"/>
    </location>
</feature>
<keyword evidence="7 11" id="KW-0812">Transmembrane</keyword>
<dbReference type="Gene3D" id="3.30.700.10">
    <property type="entry name" value="Glycoprotein, Type 4 Pilin"/>
    <property type="match status" value="1"/>
</dbReference>
<reference evidence="14" key="1">
    <citation type="submission" date="2017-05" db="EMBL/GenBank/DDBJ databases">
        <authorList>
            <person name="Sharma S."/>
            <person name="Sidhu C."/>
            <person name="Pinnaka A.K."/>
        </authorList>
    </citation>
    <scope>NUCLEOTIDE SEQUENCE [LARGE SCALE GENOMIC DNA]</scope>
    <source>
        <strain evidence="14">AK93</strain>
    </source>
</reference>
<evidence type="ECO:0000256" key="6">
    <source>
        <dbReference type="ARBA" id="ARBA00022519"/>
    </source>
</evidence>
<dbReference type="EMBL" id="NFZW01000001">
    <property type="protein sequence ID" value="RFA39300.1"/>
    <property type="molecule type" value="Genomic_DNA"/>
</dbReference>
<dbReference type="PANTHER" id="PTHR30093">
    <property type="entry name" value="GENERAL SECRETION PATHWAY PROTEIN G"/>
    <property type="match status" value="1"/>
</dbReference>
<dbReference type="Pfam" id="PF08334">
    <property type="entry name" value="T2SSG"/>
    <property type="match status" value="1"/>
</dbReference>
<evidence type="ECO:0000313" key="14">
    <source>
        <dbReference type="Proteomes" id="UP000256763"/>
    </source>
</evidence>
<keyword evidence="5" id="KW-0488">Methylation</keyword>
<dbReference type="InterPro" id="IPR010054">
    <property type="entry name" value="Type2_sec_GspG"/>
</dbReference>
<dbReference type="AlphaFoldDB" id="A0A3E0X377"/>
<comment type="caution">
    <text evidence="13">The sequence shown here is derived from an EMBL/GenBank/DDBJ whole genome shotgun (WGS) entry which is preliminary data.</text>
</comment>
<keyword evidence="6" id="KW-0997">Cell inner membrane</keyword>
<dbReference type="InterPro" id="IPR000983">
    <property type="entry name" value="Bac_GSPG_pilin"/>
</dbReference>
<dbReference type="NCBIfam" id="TIGR01710">
    <property type="entry name" value="typeII_sec_gspG"/>
    <property type="match status" value="1"/>
</dbReference>
<evidence type="ECO:0000256" key="8">
    <source>
        <dbReference type="ARBA" id="ARBA00022989"/>
    </source>
</evidence>
<dbReference type="PRINTS" id="PR00813">
    <property type="entry name" value="BCTERIALGSPG"/>
</dbReference>
<evidence type="ECO:0000256" key="1">
    <source>
        <dbReference type="ARBA" id="ARBA00004377"/>
    </source>
</evidence>
<keyword evidence="9 11" id="KW-0472">Membrane</keyword>
<accession>A0A3E0X377</accession>
<gene>
    <name evidence="13" type="ORF">CAL65_00290</name>
</gene>
<dbReference type="InterPro" id="IPR012902">
    <property type="entry name" value="N_methyl_site"/>
</dbReference>
<evidence type="ECO:0000256" key="3">
    <source>
        <dbReference type="ARBA" id="ARBA00020042"/>
    </source>
</evidence>
<evidence type="ECO:0000313" key="13">
    <source>
        <dbReference type="EMBL" id="RFA39300.1"/>
    </source>
</evidence>
<dbReference type="Proteomes" id="UP000256763">
    <property type="component" value="Unassembled WGS sequence"/>
</dbReference>
<protein>
    <recommendedName>
        <fullName evidence="3">Type II secretion system core protein G</fullName>
    </recommendedName>
</protein>
<evidence type="ECO:0000256" key="4">
    <source>
        <dbReference type="ARBA" id="ARBA00022475"/>
    </source>
</evidence>
<name>A0A3E0X377_9GAMM</name>
<feature type="transmembrane region" description="Helical" evidence="11">
    <location>
        <begin position="12"/>
        <end position="38"/>
    </location>
</feature>